<gene>
    <name evidence="3" type="primary">LOC107783031</name>
</gene>
<dbReference type="Proteomes" id="UP000790787">
    <property type="component" value="Chromosome 4"/>
</dbReference>
<dbReference type="OMA" id="KTKEINW"/>
<reference evidence="3" key="2">
    <citation type="submission" date="2025-08" db="UniProtKB">
        <authorList>
            <consortium name="RefSeq"/>
        </authorList>
    </citation>
    <scope>IDENTIFICATION</scope>
    <source>
        <tissue evidence="3">Leaf</tissue>
    </source>
</reference>
<reference evidence="2" key="1">
    <citation type="journal article" date="2014" name="Nat. Commun.">
        <title>The tobacco genome sequence and its comparison with those of tomato and potato.</title>
        <authorList>
            <person name="Sierro N."/>
            <person name="Battey J.N."/>
            <person name="Ouadi S."/>
            <person name="Bakaher N."/>
            <person name="Bovet L."/>
            <person name="Willig A."/>
            <person name="Goepfert S."/>
            <person name="Peitsch M.C."/>
            <person name="Ivanov N.V."/>
        </authorList>
    </citation>
    <scope>NUCLEOTIDE SEQUENCE [LARGE SCALE GENOMIC DNA]</scope>
</reference>
<name>A0A1S3Z502_TOBAC</name>
<evidence type="ECO:0000259" key="1">
    <source>
        <dbReference type="Pfam" id="PF23324"/>
    </source>
</evidence>
<dbReference type="PANTHER" id="PTHR34272:SF1">
    <property type="entry name" value="EXPRESSED PROTEIN"/>
    <property type="match status" value="1"/>
</dbReference>
<dbReference type="PaxDb" id="4097-A0A1S3Z502"/>
<dbReference type="GeneID" id="107783031"/>
<evidence type="ECO:0000313" key="2">
    <source>
        <dbReference type="Proteomes" id="UP000790787"/>
    </source>
</evidence>
<dbReference type="RefSeq" id="XP_016459478.1">
    <property type="nucleotide sequence ID" value="XM_016603992.1"/>
</dbReference>
<dbReference type="AlphaFoldDB" id="A0A1S3Z502"/>
<dbReference type="STRING" id="4097.A0A1S3Z502"/>
<dbReference type="Pfam" id="PF23324">
    <property type="entry name" value="DUF7086"/>
    <property type="match status" value="1"/>
</dbReference>
<keyword evidence="2" id="KW-1185">Reference proteome</keyword>
<organism evidence="2 3">
    <name type="scientific">Nicotiana tabacum</name>
    <name type="common">Common tobacco</name>
    <dbReference type="NCBI Taxonomy" id="4097"/>
    <lineage>
        <taxon>Eukaryota</taxon>
        <taxon>Viridiplantae</taxon>
        <taxon>Streptophyta</taxon>
        <taxon>Embryophyta</taxon>
        <taxon>Tracheophyta</taxon>
        <taxon>Spermatophyta</taxon>
        <taxon>Magnoliopsida</taxon>
        <taxon>eudicotyledons</taxon>
        <taxon>Gunneridae</taxon>
        <taxon>Pentapetalae</taxon>
        <taxon>asterids</taxon>
        <taxon>lamiids</taxon>
        <taxon>Solanales</taxon>
        <taxon>Solanaceae</taxon>
        <taxon>Nicotianoideae</taxon>
        <taxon>Nicotianeae</taxon>
        <taxon>Nicotiana</taxon>
    </lineage>
</organism>
<sequence>MEFDLREKFAQVGAFIALNNVAMHDHAPDNWMNPVLPTIKFCEQENNVKPIIAPKTKEINWLFLLLGQFLGCCTLEQLKYFCKHNKNHRTGAKDRVLYLTYLTLCRQLDSTGPFDR</sequence>
<evidence type="ECO:0000313" key="3">
    <source>
        <dbReference type="RefSeq" id="XP_016459478.1"/>
    </source>
</evidence>
<dbReference type="InterPro" id="IPR055513">
    <property type="entry name" value="DUF7086"/>
</dbReference>
<dbReference type="KEGG" id="nta:107783031"/>
<accession>A0A1S3Z502</accession>
<dbReference type="OrthoDB" id="1900495at2759"/>
<dbReference type="PANTHER" id="PTHR34272">
    <property type="entry name" value="EXPRESSED PROTEIN"/>
    <property type="match status" value="1"/>
</dbReference>
<proteinExistence type="predicted"/>
<feature type="domain" description="DUF7086" evidence="1">
    <location>
        <begin position="1"/>
        <end position="108"/>
    </location>
</feature>
<protein>
    <submittedName>
        <fullName evidence="3">Uncharacterized protein LOC107783031</fullName>
    </submittedName>
</protein>